<dbReference type="EMBL" id="AMRG01000020">
    <property type="protein sequence ID" value="EKE79916.1"/>
    <property type="molecule type" value="Genomic_DNA"/>
</dbReference>
<evidence type="ECO:0000313" key="2">
    <source>
        <dbReference type="Proteomes" id="UP000014115"/>
    </source>
</evidence>
<organism evidence="1 2">
    <name type="scientific">Idiomarina xiamenensis 10-D-4</name>
    <dbReference type="NCBI Taxonomy" id="740709"/>
    <lineage>
        <taxon>Bacteria</taxon>
        <taxon>Pseudomonadati</taxon>
        <taxon>Pseudomonadota</taxon>
        <taxon>Gammaproteobacteria</taxon>
        <taxon>Alteromonadales</taxon>
        <taxon>Idiomarinaceae</taxon>
        <taxon>Idiomarina</taxon>
    </lineage>
</organism>
<sequence length="72" mass="8018">MVQQLIWAILLLFSGFVMGHLYGSHQHSVETPSVANQQHLTIEWPQDDHCRATTASAQTSCRLALLNSATQQ</sequence>
<dbReference type="PATRIC" id="fig|740709.3.peg.2516"/>
<comment type="caution">
    <text evidence="1">The sequence shown here is derived from an EMBL/GenBank/DDBJ whole genome shotgun (WGS) entry which is preliminary data.</text>
</comment>
<dbReference type="Proteomes" id="UP000014115">
    <property type="component" value="Unassembled WGS sequence"/>
</dbReference>
<protein>
    <submittedName>
        <fullName evidence="1">Uncharacterized protein</fullName>
    </submittedName>
</protein>
<dbReference type="RefSeq" id="WP_008489901.1">
    <property type="nucleotide sequence ID" value="NZ_AMRG01000020.1"/>
</dbReference>
<dbReference type="AlphaFoldDB" id="K2J9J2"/>
<dbReference type="STRING" id="740709.A10D4_12453"/>
<keyword evidence="2" id="KW-1185">Reference proteome</keyword>
<name>K2J9J2_9GAMM</name>
<gene>
    <name evidence="1" type="ORF">A10D4_12453</name>
</gene>
<accession>K2J9J2</accession>
<evidence type="ECO:0000313" key="1">
    <source>
        <dbReference type="EMBL" id="EKE79916.1"/>
    </source>
</evidence>
<reference evidence="1 2" key="1">
    <citation type="journal article" date="2012" name="J. Bacteriol.">
        <title>Genome Sequence of Idiomarina xiamenensis Type Strain 10-D-4.</title>
        <authorList>
            <person name="Lai Q."/>
            <person name="Wang L."/>
            <person name="Wang W."/>
            <person name="Shao Z."/>
        </authorList>
    </citation>
    <scope>NUCLEOTIDE SEQUENCE [LARGE SCALE GENOMIC DNA]</scope>
    <source>
        <strain evidence="1 2">10-D-4</strain>
    </source>
</reference>
<proteinExistence type="predicted"/>